<name>A0A0F3GPR5_9BACT</name>
<proteinExistence type="predicted"/>
<organism evidence="1 2">
    <name type="scientific">Candidatus Magnetobacterium bavaricum</name>
    <dbReference type="NCBI Taxonomy" id="29290"/>
    <lineage>
        <taxon>Bacteria</taxon>
        <taxon>Pseudomonadati</taxon>
        <taxon>Nitrospirota</taxon>
        <taxon>Thermodesulfovibrionia</taxon>
        <taxon>Thermodesulfovibrionales</taxon>
        <taxon>Candidatus Magnetobacteriaceae</taxon>
        <taxon>Candidatus Magnetobacterium</taxon>
    </lineage>
</organism>
<gene>
    <name evidence="1" type="ORF">MBAV_003892</name>
</gene>
<evidence type="ECO:0000313" key="1">
    <source>
        <dbReference type="EMBL" id="KJU83925.1"/>
    </source>
</evidence>
<protein>
    <submittedName>
        <fullName evidence="1">Uncharacterized protein</fullName>
    </submittedName>
</protein>
<comment type="caution">
    <text evidence="1">The sequence shown here is derived from an EMBL/GenBank/DDBJ whole genome shotgun (WGS) entry which is preliminary data.</text>
</comment>
<evidence type="ECO:0000313" key="2">
    <source>
        <dbReference type="Proteomes" id="UP000033423"/>
    </source>
</evidence>
<keyword evidence="2" id="KW-1185">Reference proteome</keyword>
<accession>A0A0F3GPR5</accession>
<dbReference type="Proteomes" id="UP000033423">
    <property type="component" value="Unassembled WGS sequence"/>
</dbReference>
<dbReference type="EMBL" id="LACI01001682">
    <property type="protein sequence ID" value="KJU83925.1"/>
    <property type="molecule type" value="Genomic_DNA"/>
</dbReference>
<dbReference type="AlphaFoldDB" id="A0A0F3GPR5"/>
<reference evidence="1 2" key="1">
    <citation type="submission" date="2015-02" db="EMBL/GenBank/DDBJ databases">
        <title>Single-cell genomics of uncultivated deep-branching MTB reveals a conserved set of magnetosome genes.</title>
        <authorList>
            <person name="Kolinko S."/>
            <person name="Richter M."/>
            <person name="Glockner F.O."/>
            <person name="Brachmann A."/>
            <person name="Schuler D."/>
        </authorList>
    </citation>
    <scope>NUCLEOTIDE SEQUENCE [LARGE SCALE GENOMIC DNA]</scope>
    <source>
        <strain evidence="1">TM-1</strain>
    </source>
</reference>
<sequence length="115" mass="12828">MKINFKEVFKALSKGIGDAVTLKWGHVVADFIDLATAFELKTDAEKLVFQLINRSLLNALSGLLEQKVGKELAKAQIEFDNFFYTLGDTLADNDVVIAEVPGARTRIFCRRGIHE</sequence>
<feature type="non-terminal residue" evidence="1">
    <location>
        <position position="115"/>
    </location>
</feature>